<protein>
    <submittedName>
        <fullName evidence="11">ABC transporter ATP-binding protein</fullName>
    </submittedName>
</protein>
<comment type="caution">
    <text evidence="11">The sequence shown here is derived from an EMBL/GenBank/DDBJ whole genome shotgun (WGS) entry which is preliminary data.</text>
</comment>
<dbReference type="GO" id="GO:0005524">
    <property type="term" value="F:ATP binding"/>
    <property type="evidence" value="ECO:0007669"/>
    <property type="project" value="UniProtKB-KW"/>
</dbReference>
<evidence type="ECO:0000256" key="3">
    <source>
        <dbReference type="ARBA" id="ARBA00022692"/>
    </source>
</evidence>
<feature type="domain" description="ABC transporter" evidence="9">
    <location>
        <begin position="368"/>
        <end position="602"/>
    </location>
</feature>
<evidence type="ECO:0000313" key="11">
    <source>
        <dbReference type="EMBL" id="REK77191.1"/>
    </source>
</evidence>
<keyword evidence="2" id="KW-0813">Transport</keyword>
<evidence type="ECO:0000256" key="4">
    <source>
        <dbReference type="ARBA" id="ARBA00022741"/>
    </source>
</evidence>
<comment type="subcellular location">
    <subcellularLocation>
        <location evidence="1">Cell membrane</location>
        <topology evidence="1">Multi-pass membrane protein</topology>
    </subcellularLocation>
</comment>
<dbReference type="InterPro" id="IPR039421">
    <property type="entry name" value="Type_1_exporter"/>
</dbReference>
<dbReference type="PANTHER" id="PTHR43394">
    <property type="entry name" value="ATP-DEPENDENT PERMEASE MDL1, MITOCHONDRIAL"/>
    <property type="match status" value="1"/>
</dbReference>
<accession>A0A371PLY4</accession>
<dbReference type="PROSITE" id="PS50929">
    <property type="entry name" value="ABC_TM1F"/>
    <property type="match status" value="1"/>
</dbReference>
<feature type="transmembrane region" description="Helical" evidence="8">
    <location>
        <begin position="50"/>
        <end position="72"/>
    </location>
</feature>
<name>A0A371PLY4_9BACL</name>
<evidence type="ECO:0000256" key="6">
    <source>
        <dbReference type="ARBA" id="ARBA00022989"/>
    </source>
</evidence>
<dbReference type="Gene3D" id="1.20.1560.10">
    <property type="entry name" value="ABC transporter type 1, transmembrane domain"/>
    <property type="match status" value="1"/>
</dbReference>
<keyword evidence="6 8" id="KW-1133">Transmembrane helix</keyword>
<dbReference type="InterPro" id="IPR003593">
    <property type="entry name" value="AAA+_ATPase"/>
</dbReference>
<dbReference type="PANTHER" id="PTHR43394:SF1">
    <property type="entry name" value="ATP-BINDING CASSETTE SUB-FAMILY B MEMBER 10, MITOCHONDRIAL"/>
    <property type="match status" value="1"/>
</dbReference>
<feature type="transmembrane region" description="Helical" evidence="8">
    <location>
        <begin position="167"/>
        <end position="185"/>
    </location>
</feature>
<feature type="transmembrane region" description="Helical" evidence="8">
    <location>
        <begin position="300"/>
        <end position="319"/>
    </location>
</feature>
<dbReference type="GO" id="GO:0016887">
    <property type="term" value="F:ATP hydrolysis activity"/>
    <property type="evidence" value="ECO:0007669"/>
    <property type="project" value="InterPro"/>
</dbReference>
<dbReference type="InterPro" id="IPR011527">
    <property type="entry name" value="ABC1_TM_dom"/>
</dbReference>
<evidence type="ECO:0000259" key="9">
    <source>
        <dbReference type="PROSITE" id="PS50893"/>
    </source>
</evidence>
<evidence type="ECO:0000313" key="12">
    <source>
        <dbReference type="Proteomes" id="UP000261905"/>
    </source>
</evidence>
<dbReference type="SUPFAM" id="SSF90123">
    <property type="entry name" value="ABC transporter transmembrane region"/>
    <property type="match status" value="1"/>
</dbReference>
<proteinExistence type="predicted"/>
<dbReference type="InterPro" id="IPR036640">
    <property type="entry name" value="ABC1_TM_sf"/>
</dbReference>
<dbReference type="FunFam" id="3.40.50.300:FF:000287">
    <property type="entry name" value="Multidrug ABC transporter ATP-binding protein"/>
    <property type="match status" value="1"/>
</dbReference>
<feature type="transmembrane region" description="Helical" evidence="8">
    <location>
        <begin position="84"/>
        <end position="101"/>
    </location>
</feature>
<keyword evidence="3 8" id="KW-0812">Transmembrane</keyword>
<dbReference type="EMBL" id="QUBQ01000001">
    <property type="protein sequence ID" value="REK77191.1"/>
    <property type="molecule type" value="Genomic_DNA"/>
</dbReference>
<reference evidence="11 12" key="1">
    <citation type="submission" date="2018-08" db="EMBL/GenBank/DDBJ databases">
        <title>Paenibacillus sp. M4BSY-1, whole genome shotgun sequence.</title>
        <authorList>
            <person name="Tuo L."/>
        </authorList>
    </citation>
    <scope>NUCLEOTIDE SEQUENCE [LARGE SCALE GENOMIC DNA]</scope>
    <source>
        <strain evidence="11 12">M4BSY-1</strain>
    </source>
</reference>
<dbReference type="RefSeq" id="WP_116044637.1">
    <property type="nucleotide sequence ID" value="NZ_QUBQ01000001.1"/>
</dbReference>
<evidence type="ECO:0000256" key="1">
    <source>
        <dbReference type="ARBA" id="ARBA00004651"/>
    </source>
</evidence>
<organism evidence="11 12">
    <name type="scientific">Paenibacillus paeoniae</name>
    <dbReference type="NCBI Taxonomy" id="2292705"/>
    <lineage>
        <taxon>Bacteria</taxon>
        <taxon>Bacillati</taxon>
        <taxon>Bacillota</taxon>
        <taxon>Bacilli</taxon>
        <taxon>Bacillales</taxon>
        <taxon>Paenibacillaceae</taxon>
        <taxon>Paenibacillus</taxon>
    </lineage>
</organism>
<keyword evidence="12" id="KW-1185">Reference proteome</keyword>
<dbReference type="GO" id="GO:0005886">
    <property type="term" value="C:plasma membrane"/>
    <property type="evidence" value="ECO:0007669"/>
    <property type="project" value="UniProtKB-SubCell"/>
</dbReference>
<keyword evidence="5 11" id="KW-0067">ATP-binding</keyword>
<evidence type="ECO:0000256" key="5">
    <source>
        <dbReference type="ARBA" id="ARBA00022840"/>
    </source>
</evidence>
<dbReference type="PROSITE" id="PS50893">
    <property type="entry name" value="ABC_TRANSPORTER_2"/>
    <property type="match status" value="1"/>
</dbReference>
<dbReference type="AlphaFoldDB" id="A0A371PLY4"/>
<dbReference type="Pfam" id="PF00664">
    <property type="entry name" value="ABC_membrane"/>
    <property type="match status" value="1"/>
</dbReference>
<dbReference type="Pfam" id="PF00005">
    <property type="entry name" value="ABC_tran"/>
    <property type="match status" value="1"/>
</dbReference>
<dbReference type="InterPro" id="IPR003439">
    <property type="entry name" value="ABC_transporter-like_ATP-bd"/>
</dbReference>
<evidence type="ECO:0000259" key="10">
    <source>
        <dbReference type="PROSITE" id="PS50929"/>
    </source>
</evidence>
<keyword evidence="7 8" id="KW-0472">Membrane</keyword>
<gene>
    <name evidence="11" type="ORF">DX130_09355</name>
</gene>
<dbReference type="CDD" id="cd03254">
    <property type="entry name" value="ABCC_Glucan_exporter_like"/>
    <property type="match status" value="1"/>
</dbReference>
<dbReference type="Gene3D" id="3.40.50.300">
    <property type="entry name" value="P-loop containing nucleotide triphosphate hydrolases"/>
    <property type="match status" value="1"/>
</dbReference>
<feature type="transmembrane region" description="Helical" evidence="8">
    <location>
        <begin position="191"/>
        <end position="209"/>
    </location>
</feature>
<feature type="transmembrane region" description="Helical" evidence="8">
    <location>
        <begin position="274"/>
        <end position="294"/>
    </location>
</feature>
<sequence length="607" mass="68541">MSAKASAKGRSRNERFVYQDDEAIEKPFNWEQLRRLYTYMMPYKRELMPVIVMMIIGTLTRLAIPFLMLYVIDSILDADKGSQSTGMLAAIGGMMLALYIIQWASNRYRIKYTSIIGQKVIYDLRNHLFQHIQKLSFRFYDKRPAGSVLVRVTNDVNALQDLFTNGVVNLLMDCIQLVGIVIILLALNVKLGLAVMITVPIMFIVSTSLRKRIRFAWQDVRMKQSRINAHLNESIQGMKVTQAYVQEKDNMAFFNHMNTDNIKSWNKASALNQGFGPVIEVTAAIGTCILFWYGTHLIQTQVITIGLLFAFANYIGNFWEPINRLGQMYSQLLIAMASSERIFEFIDEETTVGERKDAKPLPAIKGDVKFDNIIFEYEKDRPALKGISIDVKAGQSIALVGHTGSGKSTIINLLCRFYDPVQGRVLIDGTDIRDVSIESLRSQVGIVLQDTFIFAGTIRDNIRYGRLDATDAETEDAAKAVHAHDFIMSLPDGYETEVEERGNVLSMGQRQLLSFARALLANPQILILDEATASIDTETELKIQEALKILLAGRTSFMIAHRLSTIRHADDIIVLDHGKIVEQGNHETLMSTKGVYHGLIEAQYRYL</sequence>
<dbReference type="SMART" id="SM00382">
    <property type="entry name" value="AAA"/>
    <property type="match status" value="1"/>
</dbReference>
<dbReference type="Proteomes" id="UP000261905">
    <property type="component" value="Unassembled WGS sequence"/>
</dbReference>
<evidence type="ECO:0000256" key="2">
    <source>
        <dbReference type="ARBA" id="ARBA00022448"/>
    </source>
</evidence>
<dbReference type="CDD" id="cd18545">
    <property type="entry name" value="ABC_6TM_YknV_like"/>
    <property type="match status" value="1"/>
</dbReference>
<evidence type="ECO:0000256" key="8">
    <source>
        <dbReference type="SAM" id="Phobius"/>
    </source>
</evidence>
<dbReference type="OrthoDB" id="9770415at2"/>
<feature type="domain" description="ABC transmembrane type-1" evidence="10">
    <location>
        <begin position="50"/>
        <end position="332"/>
    </location>
</feature>
<dbReference type="SUPFAM" id="SSF52540">
    <property type="entry name" value="P-loop containing nucleoside triphosphate hydrolases"/>
    <property type="match status" value="1"/>
</dbReference>
<dbReference type="InterPro" id="IPR027417">
    <property type="entry name" value="P-loop_NTPase"/>
</dbReference>
<evidence type="ECO:0000256" key="7">
    <source>
        <dbReference type="ARBA" id="ARBA00023136"/>
    </source>
</evidence>
<dbReference type="GO" id="GO:0015421">
    <property type="term" value="F:ABC-type oligopeptide transporter activity"/>
    <property type="evidence" value="ECO:0007669"/>
    <property type="project" value="TreeGrafter"/>
</dbReference>
<keyword evidence="4" id="KW-0547">Nucleotide-binding</keyword>